<organism evidence="1 2">
    <name type="scientific">Ridgeia piscesae</name>
    <name type="common">Tubeworm</name>
    <dbReference type="NCBI Taxonomy" id="27915"/>
    <lineage>
        <taxon>Eukaryota</taxon>
        <taxon>Metazoa</taxon>
        <taxon>Spiralia</taxon>
        <taxon>Lophotrochozoa</taxon>
        <taxon>Annelida</taxon>
        <taxon>Polychaeta</taxon>
        <taxon>Sedentaria</taxon>
        <taxon>Canalipalpata</taxon>
        <taxon>Sabellida</taxon>
        <taxon>Siboglinidae</taxon>
        <taxon>Ridgeia</taxon>
    </lineage>
</organism>
<dbReference type="Proteomes" id="UP001209878">
    <property type="component" value="Unassembled WGS sequence"/>
</dbReference>
<evidence type="ECO:0000313" key="2">
    <source>
        <dbReference type="Proteomes" id="UP001209878"/>
    </source>
</evidence>
<dbReference type="GO" id="GO:0004526">
    <property type="term" value="F:ribonuclease P activity"/>
    <property type="evidence" value="ECO:0007669"/>
    <property type="project" value="TreeGrafter"/>
</dbReference>
<gene>
    <name evidence="1" type="ORF">NP493_1277g00030</name>
</gene>
<reference evidence="1" key="1">
    <citation type="journal article" date="2023" name="Mol. Biol. Evol.">
        <title>Third-Generation Sequencing Reveals the Adaptive Role of the Epigenome in Three Deep-Sea Polychaetes.</title>
        <authorList>
            <person name="Perez M."/>
            <person name="Aroh O."/>
            <person name="Sun Y."/>
            <person name="Lan Y."/>
            <person name="Juniper S.K."/>
            <person name="Young C.R."/>
            <person name="Angers B."/>
            <person name="Qian P.Y."/>
        </authorList>
    </citation>
    <scope>NUCLEOTIDE SEQUENCE</scope>
    <source>
        <strain evidence="1">R07B-5</strain>
    </source>
</reference>
<protein>
    <submittedName>
        <fullName evidence="1">Uncharacterized protein</fullName>
    </submittedName>
</protein>
<dbReference type="PANTHER" id="PTHR15396">
    <property type="entry name" value="RIBONUCLEASE P PROTEIN SUBUNIT P40"/>
    <property type="match status" value="1"/>
</dbReference>
<dbReference type="GO" id="GO:0030681">
    <property type="term" value="C:multimeric ribonuclease P complex"/>
    <property type="evidence" value="ECO:0007669"/>
    <property type="project" value="TreeGrafter"/>
</dbReference>
<dbReference type="GO" id="GO:0000171">
    <property type="term" value="F:ribonuclease MRP activity"/>
    <property type="evidence" value="ECO:0007669"/>
    <property type="project" value="TreeGrafter"/>
</dbReference>
<dbReference type="GO" id="GO:0000172">
    <property type="term" value="C:ribonuclease MRP complex"/>
    <property type="evidence" value="ECO:0007669"/>
    <property type="project" value="TreeGrafter"/>
</dbReference>
<sequence>MAATFDAPQYKLLFEKSNFTAEKSSHKYIVDKHFFNHGIDILMPDTGKCPDDLLKDISAQQVYLIKNLPLSRLINVEFIEAFVKRGDMYMISEGTQIDTETCVALIPTGELILNVDKDTYEKMGLEGKPSQFNGKRRRKYVVTIDLIAPHFKPEKKNYQRVLRSFSEFLDLQFDFLITWLPNDESISPSSIGAYFSNNGYECTQCRQTQRTKKMMASCPVIRSECTKGDADACDYEQFYEWLGAVACGIDCVEGGPENYLSSFCCPTPRTPTVSCVTCKVRGGLITTDSVTNILDKLRGHVKTCHCPWFSLTVHGFVDSPVSWGKHEHGFFMGGDNTYTYVGFSSDDYWLYRAMATHDVCS</sequence>
<dbReference type="GO" id="GO:0000447">
    <property type="term" value="P:endonucleolytic cleavage in ITS1 to separate SSU-rRNA from 5.8S rRNA and LSU-rRNA from tricistronic rRNA transcript (SSU-rRNA, 5.8S rRNA, LSU-rRNA)"/>
    <property type="evidence" value="ECO:0007669"/>
    <property type="project" value="TreeGrafter"/>
</dbReference>
<dbReference type="AlphaFoldDB" id="A0AAD9NEM7"/>
<dbReference type="GO" id="GO:0001682">
    <property type="term" value="P:tRNA 5'-leader removal"/>
    <property type="evidence" value="ECO:0007669"/>
    <property type="project" value="InterPro"/>
</dbReference>
<evidence type="ECO:0000313" key="1">
    <source>
        <dbReference type="EMBL" id="KAK2167452.1"/>
    </source>
</evidence>
<proteinExistence type="predicted"/>
<dbReference type="InterPro" id="IPR013893">
    <property type="entry name" value="RNase_P_Rpp40"/>
</dbReference>
<dbReference type="EMBL" id="JAODUO010001273">
    <property type="protein sequence ID" value="KAK2167452.1"/>
    <property type="molecule type" value="Genomic_DNA"/>
</dbReference>
<comment type="caution">
    <text evidence="1">The sequence shown here is derived from an EMBL/GenBank/DDBJ whole genome shotgun (WGS) entry which is preliminary data.</text>
</comment>
<name>A0AAD9NEM7_RIDPI</name>
<dbReference type="Pfam" id="PF08584">
    <property type="entry name" value="Ribonuc_P_40"/>
    <property type="match status" value="1"/>
</dbReference>
<accession>A0AAD9NEM7</accession>
<dbReference type="PANTHER" id="PTHR15396:SF1">
    <property type="entry name" value="RIBONUCLEASE P PROTEIN SUBUNIT P40"/>
    <property type="match status" value="1"/>
</dbReference>
<keyword evidence="2" id="KW-1185">Reference proteome</keyword>